<keyword evidence="11" id="KW-1185">Reference proteome</keyword>
<evidence type="ECO:0000256" key="5">
    <source>
        <dbReference type="ARBA" id="ARBA00022692"/>
    </source>
</evidence>
<dbReference type="EMBL" id="JBELOE010000078">
    <property type="protein sequence ID" value="MER2490989.1"/>
    <property type="molecule type" value="Genomic_DNA"/>
</dbReference>
<sequence>MLTALNTLTNTFSKQFFSKSISQSQYWLYCLICMLVTLFVYREWVTISTPISLFYDEAYYLSWAQSFEWGYYSKPPVVAWLIALSTSLFGQAEWAVKLSAPVLYTATAYLLYCINSRLFSPRAGFWAACIFITMPLVSLNSLFVTTDAPQLFFWALASYFFIRANEKNHWVWWLLAGCAGGLGLLSKYTFILLPVAFLCFALVSKKGKRILRNTKFWCACLLAMLILLPNLYWNFQYDFISFQHTSEISKHGENSASFLRMLEFLGLQLIVFGPAFLVYLISKIKAHKRLPKLKQRDSVKLLWCLFWPTIVVISLQAFLARANMNWAASAYVAASLLAGFYISRQKKPSWLIAGLFCNLLLMLSFYHFNSFTKTIGVERTQHNDPFKRIVGWPEFVAQFQPYFNLYPDHKLASNSRKLLAYFGYYLQPNDFTGISMDGDLHIDHHYDLMYSMGESSESQFLFITDNWNEDKLKQYFHQVELVTQQSLPIYSSMQRQADLYKVAGFKGYLDEKTQ</sequence>
<protein>
    <submittedName>
        <fullName evidence="10">Glycosyltransferase family 39 protein</fullName>
        <ecNumber evidence="10">2.4.-.-</ecNumber>
    </submittedName>
</protein>
<dbReference type="Pfam" id="PF13231">
    <property type="entry name" value="PMT_2"/>
    <property type="match status" value="1"/>
</dbReference>
<dbReference type="EC" id="2.4.-.-" evidence="10"/>
<proteinExistence type="predicted"/>
<accession>A0ABV1RDK1</accession>
<gene>
    <name evidence="10" type="ORF">ABS311_03720</name>
</gene>
<feature type="transmembrane region" description="Helical" evidence="8">
    <location>
        <begin position="350"/>
        <end position="368"/>
    </location>
</feature>
<feature type="domain" description="Glycosyltransferase RgtA/B/C/D-like" evidence="9">
    <location>
        <begin position="73"/>
        <end position="233"/>
    </location>
</feature>
<dbReference type="InterPro" id="IPR038731">
    <property type="entry name" value="RgtA/B/C-like"/>
</dbReference>
<evidence type="ECO:0000256" key="8">
    <source>
        <dbReference type="SAM" id="Phobius"/>
    </source>
</evidence>
<evidence type="ECO:0000259" key="9">
    <source>
        <dbReference type="Pfam" id="PF13231"/>
    </source>
</evidence>
<evidence type="ECO:0000313" key="11">
    <source>
        <dbReference type="Proteomes" id="UP001467690"/>
    </source>
</evidence>
<dbReference type="GO" id="GO:0016757">
    <property type="term" value="F:glycosyltransferase activity"/>
    <property type="evidence" value="ECO:0007669"/>
    <property type="project" value="UniProtKB-KW"/>
</dbReference>
<organism evidence="10 11">
    <name type="scientific">Catenovulum sediminis</name>
    <dbReference type="NCBI Taxonomy" id="1740262"/>
    <lineage>
        <taxon>Bacteria</taxon>
        <taxon>Pseudomonadati</taxon>
        <taxon>Pseudomonadota</taxon>
        <taxon>Gammaproteobacteria</taxon>
        <taxon>Alteromonadales</taxon>
        <taxon>Alteromonadaceae</taxon>
        <taxon>Catenovulum</taxon>
    </lineage>
</organism>
<evidence type="ECO:0000256" key="3">
    <source>
        <dbReference type="ARBA" id="ARBA00022676"/>
    </source>
</evidence>
<dbReference type="PANTHER" id="PTHR33908">
    <property type="entry name" value="MANNOSYLTRANSFERASE YKCB-RELATED"/>
    <property type="match status" value="1"/>
</dbReference>
<keyword evidence="7 8" id="KW-0472">Membrane</keyword>
<evidence type="ECO:0000256" key="6">
    <source>
        <dbReference type="ARBA" id="ARBA00022989"/>
    </source>
</evidence>
<evidence type="ECO:0000313" key="10">
    <source>
        <dbReference type="EMBL" id="MER2490989.1"/>
    </source>
</evidence>
<comment type="caution">
    <text evidence="10">The sequence shown here is derived from an EMBL/GenBank/DDBJ whole genome shotgun (WGS) entry which is preliminary data.</text>
</comment>
<keyword evidence="2" id="KW-1003">Cell membrane</keyword>
<feature type="transmembrane region" description="Helical" evidence="8">
    <location>
        <begin position="170"/>
        <end position="203"/>
    </location>
</feature>
<evidence type="ECO:0000256" key="1">
    <source>
        <dbReference type="ARBA" id="ARBA00004651"/>
    </source>
</evidence>
<feature type="transmembrane region" description="Helical" evidence="8">
    <location>
        <begin position="264"/>
        <end position="281"/>
    </location>
</feature>
<evidence type="ECO:0000256" key="4">
    <source>
        <dbReference type="ARBA" id="ARBA00022679"/>
    </source>
</evidence>
<comment type="subcellular location">
    <subcellularLocation>
        <location evidence="1">Cell membrane</location>
        <topology evidence="1">Multi-pass membrane protein</topology>
    </subcellularLocation>
</comment>
<dbReference type="Proteomes" id="UP001467690">
    <property type="component" value="Unassembled WGS sequence"/>
</dbReference>
<dbReference type="InterPro" id="IPR050297">
    <property type="entry name" value="LipidA_mod_glycosyltrf_83"/>
</dbReference>
<name>A0ABV1RDK1_9ALTE</name>
<reference evidence="10 11" key="1">
    <citation type="submission" date="2024-06" db="EMBL/GenBank/DDBJ databases">
        <authorList>
            <person name="Chen R.Y."/>
        </authorList>
    </citation>
    <scope>NUCLEOTIDE SEQUENCE [LARGE SCALE GENOMIC DNA]</scope>
    <source>
        <strain evidence="10 11">D2</strain>
    </source>
</reference>
<keyword evidence="3 10" id="KW-0328">Glycosyltransferase</keyword>
<dbReference type="RefSeq" id="WP_350400752.1">
    <property type="nucleotide sequence ID" value="NZ_JBELOE010000078.1"/>
</dbReference>
<dbReference type="PANTHER" id="PTHR33908:SF11">
    <property type="entry name" value="MEMBRANE PROTEIN"/>
    <property type="match status" value="1"/>
</dbReference>
<feature type="transmembrane region" description="Helical" evidence="8">
    <location>
        <begin position="26"/>
        <end position="44"/>
    </location>
</feature>
<keyword evidence="6 8" id="KW-1133">Transmembrane helix</keyword>
<feature type="transmembrane region" description="Helical" evidence="8">
    <location>
        <begin position="301"/>
        <end position="320"/>
    </location>
</feature>
<feature type="transmembrane region" description="Helical" evidence="8">
    <location>
        <begin position="215"/>
        <end position="233"/>
    </location>
</feature>
<keyword evidence="4 10" id="KW-0808">Transferase</keyword>
<feature type="transmembrane region" description="Helical" evidence="8">
    <location>
        <begin position="326"/>
        <end position="343"/>
    </location>
</feature>
<evidence type="ECO:0000256" key="2">
    <source>
        <dbReference type="ARBA" id="ARBA00022475"/>
    </source>
</evidence>
<keyword evidence="5 8" id="KW-0812">Transmembrane</keyword>
<feature type="transmembrane region" description="Helical" evidence="8">
    <location>
        <begin position="94"/>
        <end position="112"/>
    </location>
</feature>
<evidence type="ECO:0000256" key="7">
    <source>
        <dbReference type="ARBA" id="ARBA00023136"/>
    </source>
</evidence>
<feature type="transmembrane region" description="Helical" evidence="8">
    <location>
        <begin position="124"/>
        <end position="144"/>
    </location>
</feature>